<evidence type="ECO:0000313" key="3">
    <source>
        <dbReference type="Proteomes" id="UP000009888"/>
    </source>
</evidence>
<comment type="caution">
    <text evidence="2">The sequence shown here is derived from an EMBL/GenBank/DDBJ whole genome shotgun (WGS) entry which is preliminary data.</text>
</comment>
<keyword evidence="1" id="KW-1133">Transmembrane helix</keyword>
<feature type="transmembrane region" description="Helical" evidence="1">
    <location>
        <begin position="175"/>
        <end position="193"/>
    </location>
</feature>
<reference evidence="2 3" key="1">
    <citation type="submission" date="2012-09" db="EMBL/GenBank/DDBJ databases">
        <title>The Genome Sequence of Actinobaculum massiliae ACS-171-V-COL2.</title>
        <authorList>
            <consortium name="The Broad Institute Genome Sequencing Platform"/>
            <person name="Earl A."/>
            <person name="Ward D."/>
            <person name="Feldgarden M."/>
            <person name="Gevers D."/>
            <person name="Saerens B."/>
            <person name="Vaneechoutte M."/>
            <person name="Walker B."/>
            <person name="Young S.K."/>
            <person name="Zeng Q."/>
            <person name="Gargeya S."/>
            <person name="Fitzgerald M."/>
            <person name="Haas B."/>
            <person name="Abouelleil A."/>
            <person name="Alvarado L."/>
            <person name="Arachchi H.M."/>
            <person name="Berlin A."/>
            <person name="Chapman S.B."/>
            <person name="Goldberg J."/>
            <person name="Griggs A."/>
            <person name="Gujja S."/>
            <person name="Hansen M."/>
            <person name="Howarth C."/>
            <person name="Imamovic A."/>
            <person name="Larimer J."/>
            <person name="McCowen C."/>
            <person name="Montmayeur A."/>
            <person name="Murphy C."/>
            <person name="Neiman D."/>
            <person name="Pearson M."/>
            <person name="Priest M."/>
            <person name="Roberts A."/>
            <person name="Saif S."/>
            <person name="Shea T."/>
            <person name="Sisk P."/>
            <person name="Sykes S."/>
            <person name="Wortman J."/>
            <person name="Nusbaum C."/>
            <person name="Birren B."/>
        </authorList>
    </citation>
    <scope>NUCLEOTIDE SEQUENCE [LARGE SCALE GENOMIC DNA]</scope>
    <source>
        <strain evidence="3">ACS-171-V-Col2</strain>
    </source>
</reference>
<keyword evidence="1" id="KW-0812">Transmembrane</keyword>
<dbReference type="Proteomes" id="UP000009888">
    <property type="component" value="Unassembled WGS sequence"/>
</dbReference>
<evidence type="ECO:0000256" key="1">
    <source>
        <dbReference type="SAM" id="Phobius"/>
    </source>
</evidence>
<gene>
    <name evidence="2" type="ORF">HMPREF9233_01186</name>
</gene>
<dbReference type="PATRIC" id="fig|883066.3.peg.1244"/>
<sequence>MTSTYRLRSGSQKAAAIAFGIIGILAVVAQMFAGSGWKYLPPTIVFALGMGVIGWAGFWLPSVKVDREAISFLNSFHTVRIPFSQVAVIESRYGMAVTDQRGRNYHARSFGAAGLAARLKATGEDLPVSGQGDFDLTTATRPATNLLNDLIDAFPQLSRNSAGQRVSRYIAWDRVLGILGGIGISLLGIWWTTSMYGGI</sequence>
<accession>K9EEE3</accession>
<keyword evidence="3" id="KW-1185">Reference proteome</keyword>
<feature type="transmembrane region" description="Helical" evidence="1">
    <location>
        <begin position="39"/>
        <end position="60"/>
    </location>
</feature>
<feature type="transmembrane region" description="Helical" evidence="1">
    <location>
        <begin position="14"/>
        <end position="33"/>
    </location>
</feature>
<dbReference type="AlphaFoldDB" id="K9EEE3"/>
<proteinExistence type="predicted"/>
<protein>
    <recommendedName>
        <fullName evidence="4">PH domain-containing protein</fullName>
    </recommendedName>
</protein>
<dbReference type="EMBL" id="AGWL01000006">
    <property type="protein sequence ID" value="EKU95048.1"/>
    <property type="molecule type" value="Genomic_DNA"/>
</dbReference>
<organism evidence="2 3">
    <name type="scientific">Actinobaculum massiliense ACS-171-V-Col2</name>
    <dbReference type="NCBI Taxonomy" id="883066"/>
    <lineage>
        <taxon>Bacteria</taxon>
        <taxon>Bacillati</taxon>
        <taxon>Actinomycetota</taxon>
        <taxon>Actinomycetes</taxon>
        <taxon>Actinomycetales</taxon>
        <taxon>Actinomycetaceae</taxon>
        <taxon>Actinobaculum</taxon>
    </lineage>
</organism>
<evidence type="ECO:0008006" key="4">
    <source>
        <dbReference type="Google" id="ProtNLM"/>
    </source>
</evidence>
<name>K9EEE3_9ACTO</name>
<dbReference type="STRING" id="202789.GCA_001457435_00928"/>
<dbReference type="RefSeq" id="WP_007001392.1">
    <property type="nucleotide sequence ID" value="NZ_JH992955.1"/>
</dbReference>
<keyword evidence="1" id="KW-0472">Membrane</keyword>
<dbReference type="HOGENOM" id="CLU_1412532_0_0_11"/>
<evidence type="ECO:0000313" key="2">
    <source>
        <dbReference type="EMBL" id="EKU95048.1"/>
    </source>
</evidence>